<gene>
    <name evidence="2" type="ORF">HNQ94_000057</name>
</gene>
<sequence length="164" mass="18012">MPIVDGTSFVYTVKQGDTLYSIASNIGGTVPLLVEANAIYPPVTDPYLIFPGQLLVVSKPGKRQVNHIVSPGETLTDIAERYGTSVNILQEMNQIDNPNFIFQNQVLQVPALIYLIEQGDTLSEIAQRFDVSLSALLKANRQRPGISTDVIFPGYQLIIPSQHT</sequence>
<dbReference type="InterPro" id="IPR036779">
    <property type="entry name" value="LysM_dom_sf"/>
</dbReference>
<feature type="domain" description="LysM" evidence="1">
    <location>
        <begin position="65"/>
        <end position="109"/>
    </location>
</feature>
<protein>
    <submittedName>
        <fullName evidence="2">LysM repeat protein</fullName>
    </submittedName>
</protein>
<comment type="caution">
    <text evidence="2">The sequence shown here is derived from an EMBL/GenBank/DDBJ whole genome shotgun (WGS) entry which is preliminary data.</text>
</comment>
<dbReference type="AlphaFoldDB" id="A0A841PWF4"/>
<dbReference type="PANTHER" id="PTHR33734">
    <property type="entry name" value="LYSM DOMAIN-CONTAINING GPI-ANCHORED PROTEIN 2"/>
    <property type="match status" value="1"/>
</dbReference>
<dbReference type="RefSeq" id="WP_174496265.1">
    <property type="nucleotide sequence ID" value="NZ_CADDWK010000007.1"/>
</dbReference>
<dbReference type="SMART" id="SM00257">
    <property type="entry name" value="LysM"/>
    <property type="match status" value="3"/>
</dbReference>
<reference evidence="2 3" key="1">
    <citation type="submission" date="2020-08" db="EMBL/GenBank/DDBJ databases">
        <title>Genomic Encyclopedia of Type Strains, Phase IV (KMG-IV): sequencing the most valuable type-strain genomes for metagenomic binning, comparative biology and taxonomic classification.</title>
        <authorList>
            <person name="Goeker M."/>
        </authorList>
    </citation>
    <scope>NUCLEOTIDE SEQUENCE [LARGE SCALE GENOMIC DNA]</scope>
    <source>
        <strain evidence="2 3">DSM 19612</strain>
    </source>
</reference>
<dbReference type="PROSITE" id="PS51782">
    <property type="entry name" value="LYSM"/>
    <property type="match status" value="3"/>
</dbReference>
<evidence type="ECO:0000313" key="2">
    <source>
        <dbReference type="EMBL" id="MBB6451636.1"/>
    </source>
</evidence>
<name>A0A841PWF4_9BACI</name>
<dbReference type="Pfam" id="PF01476">
    <property type="entry name" value="LysM"/>
    <property type="match status" value="3"/>
</dbReference>
<proteinExistence type="predicted"/>
<accession>A0A841PWF4</accession>
<organism evidence="2 3">
    <name type="scientific">Salirhabdus euzebyi</name>
    <dbReference type="NCBI Taxonomy" id="394506"/>
    <lineage>
        <taxon>Bacteria</taxon>
        <taxon>Bacillati</taxon>
        <taxon>Bacillota</taxon>
        <taxon>Bacilli</taxon>
        <taxon>Bacillales</taxon>
        <taxon>Bacillaceae</taxon>
        <taxon>Salirhabdus</taxon>
    </lineage>
</organism>
<dbReference type="Proteomes" id="UP000581688">
    <property type="component" value="Unassembled WGS sequence"/>
</dbReference>
<dbReference type="PANTHER" id="PTHR33734:SF22">
    <property type="entry name" value="MEMBRANE-BOUND LYTIC MUREIN TRANSGLYCOSYLASE D"/>
    <property type="match status" value="1"/>
</dbReference>
<dbReference type="InterPro" id="IPR018392">
    <property type="entry name" value="LysM"/>
</dbReference>
<dbReference type="SUPFAM" id="SSF54106">
    <property type="entry name" value="LysM domain"/>
    <property type="match status" value="3"/>
</dbReference>
<dbReference type="Gene3D" id="3.10.350.10">
    <property type="entry name" value="LysM domain"/>
    <property type="match status" value="3"/>
</dbReference>
<dbReference type="CDD" id="cd00118">
    <property type="entry name" value="LysM"/>
    <property type="match status" value="3"/>
</dbReference>
<evidence type="ECO:0000313" key="3">
    <source>
        <dbReference type="Proteomes" id="UP000581688"/>
    </source>
</evidence>
<dbReference type="EMBL" id="JACHGH010000001">
    <property type="protein sequence ID" value="MBB6451636.1"/>
    <property type="molecule type" value="Genomic_DNA"/>
</dbReference>
<feature type="domain" description="LysM" evidence="1">
    <location>
        <begin position="9"/>
        <end position="57"/>
    </location>
</feature>
<evidence type="ECO:0000259" key="1">
    <source>
        <dbReference type="PROSITE" id="PS51782"/>
    </source>
</evidence>
<keyword evidence="3" id="KW-1185">Reference proteome</keyword>
<feature type="domain" description="LysM" evidence="1">
    <location>
        <begin position="112"/>
        <end position="159"/>
    </location>
</feature>